<dbReference type="Proteomes" id="UP000198398">
    <property type="component" value="Chromosome"/>
</dbReference>
<dbReference type="GO" id="GO:0003700">
    <property type="term" value="F:DNA-binding transcription factor activity"/>
    <property type="evidence" value="ECO:0007669"/>
    <property type="project" value="InterPro"/>
</dbReference>
<name>A0A220UDH4_9MICO</name>
<dbReference type="PROSITE" id="PS00552">
    <property type="entry name" value="HTH_MERR_1"/>
    <property type="match status" value="1"/>
</dbReference>
<dbReference type="EMBL" id="CP022316">
    <property type="protein sequence ID" value="ASK65773.1"/>
    <property type="molecule type" value="Genomic_DNA"/>
</dbReference>
<reference evidence="4" key="1">
    <citation type="submission" date="2017-07" db="EMBL/GenBank/DDBJ databases">
        <title>Brachybacterium sp. VR2415.</title>
        <authorList>
            <person name="Tak E.J."/>
            <person name="Bae J.-W."/>
        </authorList>
    </citation>
    <scope>NUCLEOTIDE SEQUENCE [LARGE SCALE GENOMIC DNA]</scope>
    <source>
        <strain evidence="4">VR2415</strain>
    </source>
</reference>
<dbReference type="InterPro" id="IPR009061">
    <property type="entry name" value="DNA-bd_dom_put_sf"/>
</dbReference>
<feature type="domain" description="HTH merR-type" evidence="2">
    <location>
        <begin position="10"/>
        <end position="79"/>
    </location>
</feature>
<dbReference type="SMART" id="SM00422">
    <property type="entry name" value="HTH_MERR"/>
    <property type="match status" value="1"/>
</dbReference>
<accession>A0A220UDH4</accession>
<evidence type="ECO:0000313" key="3">
    <source>
        <dbReference type="EMBL" id="ASK65773.1"/>
    </source>
</evidence>
<dbReference type="KEGG" id="brv:CFK39_07910"/>
<dbReference type="InterPro" id="IPR000551">
    <property type="entry name" value="MerR-type_HTH_dom"/>
</dbReference>
<evidence type="ECO:0000256" key="1">
    <source>
        <dbReference type="ARBA" id="ARBA00023125"/>
    </source>
</evidence>
<keyword evidence="1" id="KW-0238">DNA-binding</keyword>
<dbReference type="PANTHER" id="PTHR30204">
    <property type="entry name" value="REDOX-CYCLING DRUG-SENSING TRANSCRIPTIONAL ACTIVATOR SOXR"/>
    <property type="match status" value="1"/>
</dbReference>
<dbReference type="PRINTS" id="PR00040">
    <property type="entry name" value="HTHMERR"/>
</dbReference>
<sequence length="141" mass="16300">MDETGEGRRLWHIGAVADRTELSLRTLRHYDEIGLVRPFQRSEGGFRLYSEQDIERILLIRRMKPLDFTLEQMRELLDITHDVSQPDPPTEAQEKLRELEAIAIERRTALERKVAMADEFLARLRSLTSAGPRDEDGGRTG</sequence>
<keyword evidence="4" id="KW-1185">Reference proteome</keyword>
<evidence type="ECO:0000259" key="2">
    <source>
        <dbReference type="PROSITE" id="PS50937"/>
    </source>
</evidence>
<dbReference type="GO" id="GO:0003677">
    <property type="term" value="F:DNA binding"/>
    <property type="evidence" value="ECO:0007669"/>
    <property type="project" value="UniProtKB-KW"/>
</dbReference>
<dbReference type="InterPro" id="IPR047057">
    <property type="entry name" value="MerR_fam"/>
</dbReference>
<evidence type="ECO:0000313" key="4">
    <source>
        <dbReference type="Proteomes" id="UP000198398"/>
    </source>
</evidence>
<dbReference type="RefSeq" id="WP_089065014.1">
    <property type="nucleotide sequence ID" value="NZ_CP022316.1"/>
</dbReference>
<dbReference type="AlphaFoldDB" id="A0A220UDH4"/>
<dbReference type="PROSITE" id="PS50937">
    <property type="entry name" value="HTH_MERR_2"/>
    <property type="match status" value="1"/>
</dbReference>
<dbReference type="Gene3D" id="1.10.1660.10">
    <property type="match status" value="1"/>
</dbReference>
<protein>
    <submittedName>
        <fullName evidence="3">MerR family transcriptional regulator</fullName>
    </submittedName>
</protein>
<proteinExistence type="predicted"/>
<organism evidence="3 4">
    <name type="scientific">Brachybacterium avium</name>
    <dbReference type="NCBI Taxonomy" id="2017485"/>
    <lineage>
        <taxon>Bacteria</taxon>
        <taxon>Bacillati</taxon>
        <taxon>Actinomycetota</taxon>
        <taxon>Actinomycetes</taxon>
        <taxon>Micrococcales</taxon>
        <taxon>Dermabacteraceae</taxon>
        <taxon>Brachybacterium</taxon>
    </lineage>
</organism>
<dbReference type="OrthoDB" id="9809391at2"/>
<dbReference type="SUPFAM" id="SSF46955">
    <property type="entry name" value="Putative DNA-binding domain"/>
    <property type="match status" value="1"/>
</dbReference>
<gene>
    <name evidence="3" type="ORF">CFK39_07910</name>
</gene>
<dbReference type="PANTHER" id="PTHR30204:SF93">
    <property type="entry name" value="HTH MERR-TYPE DOMAIN-CONTAINING PROTEIN"/>
    <property type="match status" value="1"/>
</dbReference>
<dbReference type="Pfam" id="PF13411">
    <property type="entry name" value="MerR_1"/>
    <property type="match status" value="1"/>
</dbReference>